<proteinExistence type="predicted"/>
<keyword evidence="1" id="KW-0732">Signal</keyword>
<organism evidence="2">
    <name type="scientific">Desulfomonile tiedjei</name>
    <dbReference type="NCBI Taxonomy" id="2358"/>
    <lineage>
        <taxon>Bacteria</taxon>
        <taxon>Pseudomonadati</taxon>
        <taxon>Thermodesulfobacteriota</taxon>
        <taxon>Desulfomonilia</taxon>
        <taxon>Desulfomonilales</taxon>
        <taxon>Desulfomonilaceae</taxon>
        <taxon>Desulfomonile</taxon>
    </lineage>
</organism>
<gene>
    <name evidence="2" type="ORF">ENV54_01230</name>
</gene>
<dbReference type="EMBL" id="DTGT01000037">
    <property type="protein sequence ID" value="HGH59900.1"/>
    <property type="molecule type" value="Genomic_DNA"/>
</dbReference>
<comment type="caution">
    <text evidence="2">The sequence shown here is derived from an EMBL/GenBank/DDBJ whole genome shotgun (WGS) entry which is preliminary data.</text>
</comment>
<accession>A0A7C4AQ48</accession>
<reference evidence="2" key="1">
    <citation type="journal article" date="2020" name="mSystems">
        <title>Genome- and Community-Level Interaction Insights into Carbon Utilization and Element Cycling Functions of Hydrothermarchaeota in Hydrothermal Sediment.</title>
        <authorList>
            <person name="Zhou Z."/>
            <person name="Liu Y."/>
            <person name="Xu W."/>
            <person name="Pan J."/>
            <person name="Luo Z.H."/>
            <person name="Li M."/>
        </authorList>
    </citation>
    <scope>NUCLEOTIDE SEQUENCE [LARGE SCALE GENOMIC DNA]</scope>
    <source>
        <strain evidence="2">SpSt-769</strain>
    </source>
</reference>
<sequence length="114" mass="13126">MKRLPQWMLRSFIVCVMTLTLLGAFSAPCAWADELSNIDRGMILDRIRSHLWFRDVTPKGFSAGLDDLNAVYGLDILNNLNVDGLRQTLEAENWFRRSEDKGPQDIKSLLQQMR</sequence>
<feature type="signal peptide" evidence="1">
    <location>
        <begin position="1"/>
        <end position="32"/>
    </location>
</feature>
<feature type="chain" id="PRO_5028256636" evidence="1">
    <location>
        <begin position="33"/>
        <end position="114"/>
    </location>
</feature>
<evidence type="ECO:0000256" key="1">
    <source>
        <dbReference type="SAM" id="SignalP"/>
    </source>
</evidence>
<dbReference type="AlphaFoldDB" id="A0A7C4AQ48"/>
<evidence type="ECO:0000313" key="2">
    <source>
        <dbReference type="EMBL" id="HGH59900.1"/>
    </source>
</evidence>
<name>A0A7C4AQ48_9BACT</name>
<protein>
    <submittedName>
        <fullName evidence="2">Uncharacterized protein</fullName>
    </submittedName>
</protein>